<dbReference type="Pfam" id="PF01047">
    <property type="entry name" value="MarR"/>
    <property type="match status" value="1"/>
</dbReference>
<proteinExistence type="predicted"/>
<evidence type="ECO:0000259" key="2">
    <source>
        <dbReference type="PROSITE" id="PS50995"/>
    </source>
</evidence>
<name>A0A1H1Y2X0_9ACTN</name>
<evidence type="ECO:0000313" key="3">
    <source>
        <dbReference type="EMBL" id="SDT15336.1"/>
    </source>
</evidence>
<organism evidence="3 4">
    <name type="scientific">Microlunatus soli</name>
    <dbReference type="NCBI Taxonomy" id="630515"/>
    <lineage>
        <taxon>Bacteria</taxon>
        <taxon>Bacillati</taxon>
        <taxon>Actinomycetota</taxon>
        <taxon>Actinomycetes</taxon>
        <taxon>Propionibacteriales</taxon>
        <taxon>Propionibacteriaceae</taxon>
        <taxon>Microlunatus</taxon>
    </lineage>
</organism>
<dbReference type="Proteomes" id="UP000199103">
    <property type="component" value="Chromosome I"/>
</dbReference>
<dbReference type="PANTHER" id="PTHR33164">
    <property type="entry name" value="TRANSCRIPTIONAL REGULATOR, MARR FAMILY"/>
    <property type="match status" value="1"/>
</dbReference>
<keyword evidence="3" id="KW-0238">DNA-binding</keyword>
<dbReference type="PROSITE" id="PS50995">
    <property type="entry name" value="HTH_MARR_2"/>
    <property type="match status" value="1"/>
</dbReference>
<dbReference type="InterPro" id="IPR039422">
    <property type="entry name" value="MarR/SlyA-like"/>
</dbReference>
<feature type="region of interest" description="Disordered" evidence="1">
    <location>
        <begin position="163"/>
        <end position="187"/>
    </location>
</feature>
<dbReference type="PANTHER" id="PTHR33164:SF99">
    <property type="entry name" value="MARR FAMILY REGULATORY PROTEIN"/>
    <property type="match status" value="1"/>
</dbReference>
<dbReference type="RefSeq" id="WP_091527475.1">
    <property type="nucleotide sequence ID" value="NZ_LT629772.1"/>
</dbReference>
<gene>
    <name evidence="3" type="ORF">SAMN04489812_4350</name>
</gene>
<evidence type="ECO:0000256" key="1">
    <source>
        <dbReference type="SAM" id="MobiDB-lite"/>
    </source>
</evidence>
<dbReference type="EMBL" id="LT629772">
    <property type="protein sequence ID" value="SDT15336.1"/>
    <property type="molecule type" value="Genomic_DNA"/>
</dbReference>
<dbReference type="OrthoDB" id="8635520at2"/>
<dbReference type="Gene3D" id="1.10.10.10">
    <property type="entry name" value="Winged helix-like DNA-binding domain superfamily/Winged helix DNA-binding domain"/>
    <property type="match status" value="1"/>
</dbReference>
<dbReference type="SMART" id="SM00347">
    <property type="entry name" value="HTH_MARR"/>
    <property type="match status" value="1"/>
</dbReference>
<dbReference type="GO" id="GO:0006950">
    <property type="term" value="P:response to stress"/>
    <property type="evidence" value="ECO:0007669"/>
    <property type="project" value="TreeGrafter"/>
</dbReference>
<dbReference type="PRINTS" id="PR00598">
    <property type="entry name" value="HTHMARR"/>
</dbReference>
<sequence length="187" mass="20532">MDDTRWLSEAEQRIWRTYLMGGAELLERMDVALRPFDVSLNEYSILVCLSESPDHRLRMSELADAVHQSRSRLTHTVTRMEAAGRVTRTSCGADRRGVWALLTDAGAALLERAAPAHVASVRRHFVDAAGPEDFAALGRAFDAVLDTPRDDGRLAPRQLLRVAPCPTDGPTDSSEQELDDFGTAATG</sequence>
<keyword evidence="4" id="KW-1185">Reference proteome</keyword>
<accession>A0A1H1Y2X0</accession>
<dbReference type="InterPro" id="IPR036390">
    <property type="entry name" value="WH_DNA-bd_sf"/>
</dbReference>
<reference evidence="3 4" key="1">
    <citation type="submission" date="2016-10" db="EMBL/GenBank/DDBJ databases">
        <authorList>
            <person name="de Groot N.N."/>
        </authorList>
    </citation>
    <scope>NUCLEOTIDE SEQUENCE [LARGE SCALE GENOMIC DNA]</scope>
    <source>
        <strain evidence="3 4">DSM 21800</strain>
    </source>
</reference>
<dbReference type="SUPFAM" id="SSF46785">
    <property type="entry name" value="Winged helix' DNA-binding domain"/>
    <property type="match status" value="1"/>
</dbReference>
<dbReference type="STRING" id="630515.SAMN04489812_4350"/>
<protein>
    <submittedName>
        <fullName evidence="3">DNA-binding transcriptional regulator, MarR family</fullName>
    </submittedName>
</protein>
<dbReference type="AlphaFoldDB" id="A0A1H1Y2X0"/>
<dbReference type="InterPro" id="IPR036388">
    <property type="entry name" value="WH-like_DNA-bd_sf"/>
</dbReference>
<evidence type="ECO:0000313" key="4">
    <source>
        <dbReference type="Proteomes" id="UP000199103"/>
    </source>
</evidence>
<dbReference type="InterPro" id="IPR000835">
    <property type="entry name" value="HTH_MarR-typ"/>
</dbReference>
<feature type="domain" description="HTH marR-type" evidence="2">
    <location>
        <begin position="1"/>
        <end position="146"/>
    </location>
</feature>
<dbReference type="GO" id="GO:0003677">
    <property type="term" value="F:DNA binding"/>
    <property type="evidence" value="ECO:0007669"/>
    <property type="project" value="UniProtKB-KW"/>
</dbReference>
<dbReference type="GO" id="GO:0003700">
    <property type="term" value="F:DNA-binding transcription factor activity"/>
    <property type="evidence" value="ECO:0007669"/>
    <property type="project" value="InterPro"/>
</dbReference>